<keyword evidence="1" id="KW-0472">Membrane</keyword>
<comment type="caution">
    <text evidence="3">The sequence shown here is derived from an EMBL/GenBank/DDBJ whole genome shotgun (WGS) entry which is preliminary data.</text>
</comment>
<feature type="domain" description="DUF418" evidence="2">
    <location>
        <begin position="222"/>
        <end position="378"/>
    </location>
</feature>
<accession>A0A846S179</accession>
<feature type="transmembrane region" description="Helical" evidence="1">
    <location>
        <begin position="49"/>
        <end position="72"/>
    </location>
</feature>
<feature type="transmembrane region" description="Helical" evidence="1">
    <location>
        <begin position="186"/>
        <end position="214"/>
    </location>
</feature>
<evidence type="ECO:0000313" key="4">
    <source>
        <dbReference type="Proteomes" id="UP000547458"/>
    </source>
</evidence>
<dbReference type="Proteomes" id="UP000547458">
    <property type="component" value="Unassembled WGS sequence"/>
</dbReference>
<dbReference type="PANTHER" id="PTHR30590">
    <property type="entry name" value="INNER MEMBRANE PROTEIN"/>
    <property type="match status" value="1"/>
</dbReference>
<evidence type="ECO:0000256" key="1">
    <source>
        <dbReference type="SAM" id="Phobius"/>
    </source>
</evidence>
<dbReference type="Pfam" id="PF04235">
    <property type="entry name" value="DUF418"/>
    <property type="match status" value="1"/>
</dbReference>
<name>A0A846S179_9MICC</name>
<feature type="transmembrane region" description="Helical" evidence="1">
    <location>
        <begin position="263"/>
        <end position="290"/>
    </location>
</feature>
<dbReference type="InterPro" id="IPR052529">
    <property type="entry name" value="Bact_Transport_Assoc"/>
</dbReference>
<keyword evidence="4" id="KW-1185">Reference proteome</keyword>
<feature type="transmembrane region" description="Helical" evidence="1">
    <location>
        <begin position="235"/>
        <end position="257"/>
    </location>
</feature>
<reference evidence="3 4" key="1">
    <citation type="submission" date="2020-03" db="EMBL/GenBank/DDBJ databases">
        <title>Sequencing the genomes of 1000 actinobacteria strains.</title>
        <authorList>
            <person name="Klenk H.-P."/>
        </authorList>
    </citation>
    <scope>NUCLEOTIDE SEQUENCE [LARGE SCALE GENOMIC DNA]</scope>
    <source>
        <strain evidence="3 4">DSM 16403</strain>
    </source>
</reference>
<feature type="transmembrane region" description="Helical" evidence="1">
    <location>
        <begin position="115"/>
        <end position="132"/>
    </location>
</feature>
<dbReference type="PANTHER" id="PTHR30590:SF2">
    <property type="entry name" value="INNER MEMBRANE PROTEIN"/>
    <property type="match status" value="1"/>
</dbReference>
<feature type="transmembrane region" description="Helical" evidence="1">
    <location>
        <begin position="12"/>
        <end position="29"/>
    </location>
</feature>
<evidence type="ECO:0000313" key="3">
    <source>
        <dbReference type="EMBL" id="NJC24191.1"/>
    </source>
</evidence>
<evidence type="ECO:0000259" key="2">
    <source>
        <dbReference type="Pfam" id="PF04235"/>
    </source>
</evidence>
<feature type="transmembrane region" description="Helical" evidence="1">
    <location>
        <begin position="144"/>
        <end position="166"/>
    </location>
</feature>
<keyword evidence="1" id="KW-1133">Transmembrane helix</keyword>
<dbReference type="EMBL" id="JAATJL010000001">
    <property type="protein sequence ID" value="NJC24191.1"/>
    <property type="molecule type" value="Genomic_DNA"/>
</dbReference>
<sequence length="388" mass="41346">MSLQRLQELDALRSFALAGILLVNIWYFADPLTLGGGISPDHSSAADLAVRFTVAALFEAKFYLLFSFLFGYSFVLQWRSAAEAGASATHRTLRRLTALLVLGLAHGLLLFFGDILLTYALMGLILLATRAIRPSAAVVTASVLIGVIGSIILLIGAVVAVAPYGIPPLEQVVPPDTFTQDAGSALAANAATFLATVPTVVFFQGPLSLAMFYLGVAAGKVRLLERVPSVKKLTTTAATCLPVGLAAGVLQAYLVAYVDRDRFSILAGGISTLTAPLLTTGYVCLLLLFFRSPAGARLRNLLAPAGRMALTNYLMQSVVMALIFTGYGLALSNQLPAAAVAGVAVVIFFTQLVLSRLWLHRFRQGPVEWLLRRVTYWKTTPVRGSSAG</sequence>
<organism evidence="3 4">
    <name type="scientific">Arthrobacter pigmenti</name>
    <dbReference type="NCBI Taxonomy" id="271432"/>
    <lineage>
        <taxon>Bacteria</taxon>
        <taxon>Bacillati</taxon>
        <taxon>Actinomycetota</taxon>
        <taxon>Actinomycetes</taxon>
        <taxon>Micrococcales</taxon>
        <taxon>Micrococcaceae</taxon>
        <taxon>Arthrobacter</taxon>
    </lineage>
</organism>
<proteinExistence type="predicted"/>
<dbReference type="RefSeq" id="WP_167995471.1">
    <property type="nucleotide sequence ID" value="NZ_JAATJL010000001.1"/>
</dbReference>
<feature type="transmembrane region" description="Helical" evidence="1">
    <location>
        <begin position="93"/>
        <end position="109"/>
    </location>
</feature>
<protein>
    <recommendedName>
        <fullName evidence="2">DUF418 domain-containing protein</fullName>
    </recommendedName>
</protein>
<keyword evidence="1" id="KW-0812">Transmembrane</keyword>
<dbReference type="AlphaFoldDB" id="A0A846S179"/>
<dbReference type="InterPro" id="IPR007349">
    <property type="entry name" value="DUF418"/>
</dbReference>
<feature type="transmembrane region" description="Helical" evidence="1">
    <location>
        <begin position="310"/>
        <end position="329"/>
    </location>
</feature>
<feature type="transmembrane region" description="Helical" evidence="1">
    <location>
        <begin position="335"/>
        <end position="354"/>
    </location>
</feature>
<gene>
    <name evidence="3" type="ORF">BJ994_003267</name>
</gene>